<dbReference type="EMBL" id="JADBGI010000001">
    <property type="protein sequence ID" value="MBE2997292.1"/>
    <property type="molecule type" value="Genomic_DNA"/>
</dbReference>
<feature type="transmembrane region" description="Helical" evidence="1">
    <location>
        <begin position="41"/>
        <end position="60"/>
    </location>
</feature>
<organism evidence="2 3">
    <name type="scientific">Nocardiopsis coralli</name>
    <dbReference type="NCBI Taxonomy" id="2772213"/>
    <lineage>
        <taxon>Bacteria</taxon>
        <taxon>Bacillati</taxon>
        <taxon>Actinomycetota</taxon>
        <taxon>Actinomycetes</taxon>
        <taxon>Streptosporangiales</taxon>
        <taxon>Nocardiopsidaceae</taxon>
        <taxon>Nocardiopsis</taxon>
    </lineage>
</organism>
<keyword evidence="1" id="KW-1133">Transmembrane helix</keyword>
<reference evidence="2 3" key="1">
    <citation type="submission" date="2020-09" db="EMBL/GenBank/DDBJ databases">
        <title>Diversity and distribution of actinomycetes associated with coral in the coast of Hainan.</title>
        <authorList>
            <person name="Li F."/>
        </authorList>
    </citation>
    <scope>NUCLEOTIDE SEQUENCE [LARGE SCALE GENOMIC DNA]</scope>
    <source>
        <strain evidence="2 3">HNM0947</strain>
    </source>
</reference>
<accession>A0ABR9P0E0</accession>
<dbReference type="InterPro" id="IPR021218">
    <property type="entry name" value="DUF2784"/>
</dbReference>
<feature type="transmembrane region" description="Helical" evidence="1">
    <location>
        <begin position="12"/>
        <end position="29"/>
    </location>
</feature>
<gene>
    <name evidence="2" type="ORF">IDM40_01050</name>
</gene>
<comment type="caution">
    <text evidence="2">The sequence shown here is derived from an EMBL/GenBank/DDBJ whole genome shotgun (WGS) entry which is preliminary data.</text>
</comment>
<keyword evidence="1" id="KW-0472">Membrane</keyword>
<name>A0ABR9P0E0_9ACTN</name>
<dbReference type="Proteomes" id="UP000806528">
    <property type="component" value="Unassembled WGS sequence"/>
</dbReference>
<proteinExistence type="predicted"/>
<evidence type="ECO:0000256" key="1">
    <source>
        <dbReference type="SAM" id="Phobius"/>
    </source>
</evidence>
<dbReference type="Pfam" id="PF10861">
    <property type="entry name" value="DUF2784"/>
    <property type="match status" value="1"/>
</dbReference>
<evidence type="ECO:0000313" key="2">
    <source>
        <dbReference type="EMBL" id="MBE2997292.1"/>
    </source>
</evidence>
<sequence>MAYRVIGEGAMLLHFAFLVYVTFGGFLAWRWPRTLWLHLPIAGYALGIAAIGWVCPLTHVEDWARLNAGQQGFGDTGFIDNYLGGIVYPEGQMIVFELMVSTSVAISWIGLILIHLRRRHRPPPTPHTADDHEPRA</sequence>
<feature type="transmembrane region" description="Helical" evidence="1">
    <location>
        <begin position="93"/>
        <end position="114"/>
    </location>
</feature>
<evidence type="ECO:0000313" key="3">
    <source>
        <dbReference type="Proteomes" id="UP000806528"/>
    </source>
</evidence>
<dbReference type="RefSeq" id="WP_193119946.1">
    <property type="nucleotide sequence ID" value="NZ_JADBGI010000001.1"/>
</dbReference>
<keyword evidence="3" id="KW-1185">Reference proteome</keyword>
<protein>
    <submittedName>
        <fullName evidence="2">DUF2784 domain-containing protein</fullName>
    </submittedName>
</protein>
<keyword evidence="1" id="KW-0812">Transmembrane</keyword>